<comment type="caution">
    <text evidence="1">The sequence shown here is derived from an EMBL/GenBank/DDBJ whole genome shotgun (WGS) entry which is preliminary data.</text>
</comment>
<keyword evidence="2" id="KW-1185">Reference proteome</keyword>
<dbReference type="InterPro" id="IPR043137">
    <property type="entry name" value="GGT_ssub_C"/>
</dbReference>
<organism evidence="1 2">
    <name type="scientific">Zobellella aerophila</name>
    <dbReference type="NCBI Taxonomy" id="870480"/>
    <lineage>
        <taxon>Bacteria</taxon>
        <taxon>Pseudomonadati</taxon>
        <taxon>Pseudomonadota</taxon>
        <taxon>Gammaproteobacteria</taxon>
        <taxon>Aeromonadales</taxon>
        <taxon>Aeromonadaceae</taxon>
        <taxon>Zobellella</taxon>
    </lineage>
</organism>
<dbReference type="Proteomes" id="UP001500795">
    <property type="component" value="Unassembled WGS sequence"/>
</dbReference>
<proteinExistence type="predicted"/>
<dbReference type="Gene3D" id="3.60.20.40">
    <property type="match status" value="1"/>
</dbReference>
<gene>
    <name evidence="1" type="ORF">GCM10022394_24070</name>
</gene>
<dbReference type="RefSeq" id="WP_344958322.1">
    <property type="nucleotide sequence ID" value="NZ_BAABCX010000003.1"/>
</dbReference>
<dbReference type="InterPro" id="IPR052896">
    <property type="entry name" value="GGT-like_enzyme"/>
</dbReference>
<evidence type="ECO:0000313" key="1">
    <source>
        <dbReference type="EMBL" id="GAA3543303.1"/>
    </source>
</evidence>
<protein>
    <submittedName>
        <fullName evidence="1">Gamma-glutamyltransferase family protein</fullName>
    </submittedName>
</protein>
<evidence type="ECO:0000313" key="2">
    <source>
        <dbReference type="Proteomes" id="UP001500795"/>
    </source>
</evidence>
<name>A0ABP6VY29_9GAMM</name>
<dbReference type="SUPFAM" id="SSF56235">
    <property type="entry name" value="N-terminal nucleophile aminohydrolases (Ntn hydrolases)"/>
    <property type="match status" value="1"/>
</dbReference>
<dbReference type="PANTHER" id="PTHR43881">
    <property type="entry name" value="GAMMA-GLUTAMYLTRANSPEPTIDASE (AFU_ORTHOLOGUE AFUA_4G13580)"/>
    <property type="match status" value="1"/>
</dbReference>
<accession>A0ABP6VY29</accession>
<dbReference type="PRINTS" id="PR01210">
    <property type="entry name" value="GGTRANSPTASE"/>
</dbReference>
<dbReference type="Pfam" id="PF01019">
    <property type="entry name" value="G_glu_transpept"/>
    <property type="match status" value="1"/>
</dbReference>
<sequence length="534" mass="58097">MKNDALFYPSPSRRMVTYGQRGMVVTSQSLAAQVGMDILKQGGNAIDAAVATAAALTVVEPTSNGIGGDAFAIVWVNDELHGLNASGPAPKSISREAVRALGHEKMPTHGWIPVTVPGAPAAWAALSQRFGKLPFKQLLAPAIDIAEQGFPISPVVSQMWEEAHAAYSAYDDAVFRPWFDTFSIDGRAPRIGEVWKAPDHANTLRAISESHAEDFYHGKLAAKIAAHAAEHGGFLRESDLAAFKAEWVEPVSVKYRGYDIWEMPPNGSGMIALMALNMLEGMNASNDEVETLHRRIEATKLAYVDGFRYITEQEHMQVDLKELLSPHYALQRSAEIGDRALHPQPGDPIQGGTVYLATADADGNMVSFIQSNFKGFGSGVVVPGTGISLQNRGWSFSLDAEHVNCLEPGKRTYHTIIPGFITRDNQAVGPFGVMGGFMQPQGHVQVITSMLDEHYNPQAALDAPRWKWTEGRTVEVEPHFPDHLAQALMRRGHNVIKRTDSLSFGRGQIILRDSKSGTLCAGTEPRTDGAAVAW</sequence>
<dbReference type="Gene3D" id="1.10.246.230">
    <property type="match status" value="1"/>
</dbReference>
<dbReference type="InterPro" id="IPR029055">
    <property type="entry name" value="Ntn_hydrolases_N"/>
</dbReference>
<dbReference type="PANTHER" id="PTHR43881:SF1">
    <property type="entry name" value="GAMMA-GLUTAMYLTRANSPEPTIDASE (AFU_ORTHOLOGUE AFUA_4G13580)"/>
    <property type="match status" value="1"/>
</dbReference>
<dbReference type="EMBL" id="BAABCX010000003">
    <property type="protein sequence ID" value="GAA3543303.1"/>
    <property type="molecule type" value="Genomic_DNA"/>
</dbReference>
<reference evidence="2" key="1">
    <citation type="journal article" date="2019" name="Int. J. Syst. Evol. Microbiol.">
        <title>The Global Catalogue of Microorganisms (GCM) 10K type strain sequencing project: providing services to taxonomists for standard genome sequencing and annotation.</title>
        <authorList>
            <consortium name="The Broad Institute Genomics Platform"/>
            <consortium name="The Broad Institute Genome Sequencing Center for Infectious Disease"/>
            <person name="Wu L."/>
            <person name="Ma J."/>
        </authorList>
    </citation>
    <scope>NUCLEOTIDE SEQUENCE [LARGE SCALE GENOMIC DNA]</scope>
    <source>
        <strain evidence="2">JCM 17110</strain>
    </source>
</reference>